<evidence type="ECO:0000259" key="4">
    <source>
        <dbReference type="Pfam" id="PF07732"/>
    </source>
</evidence>
<dbReference type="STRING" id="573508.A0A1E3BGZ9"/>
<keyword evidence="6" id="KW-1185">Reference proteome</keyword>
<protein>
    <recommendedName>
        <fullName evidence="7">Plastocyanin-like domain-containing protein</fullName>
    </recommendedName>
</protein>
<evidence type="ECO:0000313" key="5">
    <source>
        <dbReference type="EMBL" id="ODM19666.1"/>
    </source>
</evidence>
<sequence length="190" mass="21823">MHSRQRQASPTSKYETHVFDWNVTWVTATPDGLQPRPVISLNGEWSLPVLNFTKGDRVIAYVRNQIGNESISVHFHWFYPNGTNELDGPPGVTQCNISPNDTMVYYFTIDQSGTYWYHSHTSGQYPDGWRQALVIQSDDDPYLGQYDEEKVITLSDWYHDKMPYLMKEFINVANPTGVEPVPKSALMNDT</sequence>
<dbReference type="EMBL" id="JXNT01000004">
    <property type="protein sequence ID" value="ODM19666.1"/>
    <property type="molecule type" value="Genomic_DNA"/>
</dbReference>
<dbReference type="Pfam" id="PF07732">
    <property type="entry name" value="Cu-oxidase_3"/>
    <property type="match status" value="1"/>
</dbReference>
<dbReference type="SUPFAM" id="SSF49503">
    <property type="entry name" value="Cupredoxins"/>
    <property type="match status" value="1"/>
</dbReference>
<comment type="similarity">
    <text evidence="1">Belongs to the multicopper oxidase family.</text>
</comment>
<evidence type="ECO:0000256" key="1">
    <source>
        <dbReference type="ARBA" id="ARBA00010609"/>
    </source>
</evidence>
<dbReference type="AlphaFoldDB" id="A0A1E3BGZ9"/>
<dbReference type="Pfam" id="PF00394">
    <property type="entry name" value="Cu-oxidase"/>
    <property type="match status" value="1"/>
</dbReference>
<dbReference type="GO" id="GO:0033573">
    <property type="term" value="C:high-affinity iron permease complex"/>
    <property type="evidence" value="ECO:0007669"/>
    <property type="project" value="TreeGrafter"/>
</dbReference>
<evidence type="ECO:0000313" key="6">
    <source>
        <dbReference type="Proteomes" id="UP000094569"/>
    </source>
</evidence>
<dbReference type="Proteomes" id="UP000094569">
    <property type="component" value="Unassembled WGS sequence"/>
</dbReference>
<dbReference type="PANTHER" id="PTHR11709">
    <property type="entry name" value="MULTI-COPPER OXIDASE"/>
    <property type="match status" value="1"/>
</dbReference>
<dbReference type="Gene3D" id="2.60.40.420">
    <property type="entry name" value="Cupredoxins - blue copper proteins"/>
    <property type="match status" value="2"/>
</dbReference>
<dbReference type="GO" id="GO:0033215">
    <property type="term" value="P:reductive iron assimilation"/>
    <property type="evidence" value="ECO:0007669"/>
    <property type="project" value="TreeGrafter"/>
</dbReference>
<accession>A0A1E3BGZ9</accession>
<comment type="caution">
    <text evidence="5">The sequence shown here is derived from an EMBL/GenBank/DDBJ whole genome shotgun (WGS) entry which is preliminary data.</text>
</comment>
<evidence type="ECO:0000256" key="2">
    <source>
        <dbReference type="ARBA" id="ARBA00023008"/>
    </source>
</evidence>
<dbReference type="InterPro" id="IPR008972">
    <property type="entry name" value="Cupredoxin"/>
</dbReference>
<name>A0A1E3BGZ9_ASPCR</name>
<dbReference type="PANTHER" id="PTHR11709:SF361">
    <property type="entry name" value="IRON TRANSPORT MULTICOPPER OXIDASE FET3"/>
    <property type="match status" value="1"/>
</dbReference>
<reference evidence="5 6" key="1">
    <citation type="journal article" date="2016" name="BMC Genomics">
        <title>Comparative genomic and transcriptomic analyses of the Fuzhuan brick tea-fermentation fungus Aspergillus cristatus.</title>
        <authorList>
            <person name="Ge Y."/>
            <person name="Wang Y."/>
            <person name="Liu Y."/>
            <person name="Tan Y."/>
            <person name="Ren X."/>
            <person name="Zhang X."/>
            <person name="Hyde K.D."/>
            <person name="Liu Y."/>
            <person name="Liu Z."/>
        </authorList>
    </citation>
    <scope>NUCLEOTIDE SEQUENCE [LARGE SCALE GENOMIC DNA]</scope>
    <source>
        <strain evidence="5 6">GZAAS20.1005</strain>
    </source>
</reference>
<dbReference type="GO" id="GO:0010106">
    <property type="term" value="P:cellular response to iron ion starvation"/>
    <property type="evidence" value="ECO:0007669"/>
    <property type="project" value="TreeGrafter"/>
</dbReference>
<dbReference type="InterPro" id="IPR011707">
    <property type="entry name" value="Cu-oxidase-like_N"/>
</dbReference>
<feature type="domain" description="Plastocyanin-like" evidence="4">
    <location>
        <begin position="22"/>
        <end position="138"/>
    </location>
</feature>
<dbReference type="OrthoDB" id="2121828at2759"/>
<dbReference type="InterPro" id="IPR001117">
    <property type="entry name" value="Cu-oxidase_2nd"/>
</dbReference>
<gene>
    <name evidence="5" type="ORF">SI65_04651</name>
</gene>
<dbReference type="GO" id="GO:0005507">
    <property type="term" value="F:copper ion binding"/>
    <property type="evidence" value="ECO:0007669"/>
    <property type="project" value="InterPro"/>
</dbReference>
<organism evidence="5 6">
    <name type="scientific">Aspergillus cristatus</name>
    <name type="common">Chinese Fuzhuan brick tea-fermentation fungus</name>
    <name type="synonym">Eurotium cristatum</name>
    <dbReference type="NCBI Taxonomy" id="573508"/>
    <lineage>
        <taxon>Eukaryota</taxon>
        <taxon>Fungi</taxon>
        <taxon>Dikarya</taxon>
        <taxon>Ascomycota</taxon>
        <taxon>Pezizomycotina</taxon>
        <taxon>Eurotiomycetes</taxon>
        <taxon>Eurotiomycetidae</taxon>
        <taxon>Eurotiales</taxon>
        <taxon>Aspergillaceae</taxon>
        <taxon>Aspergillus</taxon>
        <taxon>Aspergillus subgen. Aspergillus</taxon>
    </lineage>
</organism>
<evidence type="ECO:0008006" key="7">
    <source>
        <dbReference type="Google" id="ProtNLM"/>
    </source>
</evidence>
<proteinExistence type="inferred from homology"/>
<keyword evidence="2" id="KW-0186">Copper</keyword>
<evidence type="ECO:0000259" key="3">
    <source>
        <dbReference type="Pfam" id="PF00394"/>
    </source>
</evidence>
<dbReference type="VEuPathDB" id="FungiDB:SI65_04651"/>
<feature type="domain" description="Plastocyanin-like" evidence="3">
    <location>
        <begin position="149"/>
        <end position="189"/>
    </location>
</feature>
<dbReference type="GO" id="GO:0004322">
    <property type="term" value="F:ferroxidase activity"/>
    <property type="evidence" value="ECO:0007669"/>
    <property type="project" value="TreeGrafter"/>
</dbReference>
<dbReference type="InterPro" id="IPR045087">
    <property type="entry name" value="Cu-oxidase_fam"/>
</dbReference>